<protein>
    <recommendedName>
        <fullName evidence="1">AB hydrolase-1 domain-containing protein</fullName>
    </recommendedName>
</protein>
<sequence length="256" mass="26957">MPIQNPTFVIVPGAWQPALAFEAFAEQLRGLDYPSQVVSLPSVGGAGTPLPGLEDDVKAVSDVVMKFADEARDVVLLCHSYGGIVGSCATEGLDVATRKVAGKSGGLILTVYMSAFMVPKGKSVLEMLGGQPLPWMDVQGEKCFAVSSHMPEVALNDLPPEIATVYASQLTYISTSVFATPSTFEPWANGLPCAYIFCEIDNALPLPIQQQMAAQLGPNATTFSLKAGHCPFLSIPGQLRDAVVKASEVGLSLKAA</sequence>
<proteinExistence type="predicted"/>
<evidence type="ECO:0000259" key="1">
    <source>
        <dbReference type="Pfam" id="PF12697"/>
    </source>
</evidence>
<dbReference type="Gene3D" id="3.40.50.1820">
    <property type="entry name" value="alpha/beta hydrolase"/>
    <property type="match status" value="1"/>
</dbReference>
<keyword evidence="3" id="KW-1185">Reference proteome</keyword>
<dbReference type="OrthoDB" id="408373at2759"/>
<organism evidence="2 3">
    <name type="scientific">Phialocephala subalpina</name>
    <dbReference type="NCBI Taxonomy" id="576137"/>
    <lineage>
        <taxon>Eukaryota</taxon>
        <taxon>Fungi</taxon>
        <taxon>Dikarya</taxon>
        <taxon>Ascomycota</taxon>
        <taxon>Pezizomycotina</taxon>
        <taxon>Leotiomycetes</taxon>
        <taxon>Helotiales</taxon>
        <taxon>Mollisiaceae</taxon>
        <taxon>Phialocephala</taxon>
        <taxon>Phialocephala fortinii species complex</taxon>
    </lineage>
</organism>
<evidence type="ECO:0000313" key="3">
    <source>
        <dbReference type="Proteomes" id="UP000184330"/>
    </source>
</evidence>
<dbReference type="PANTHER" id="PTHR37017">
    <property type="entry name" value="AB HYDROLASE-1 DOMAIN-CONTAINING PROTEIN-RELATED"/>
    <property type="match status" value="1"/>
</dbReference>
<dbReference type="AlphaFoldDB" id="A0A1L7WM67"/>
<dbReference type="Pfam" id="PF12697">
    <property type="entry name" value="Abhydrolase_6"/>
    <property type="match status" value="1"/>
</dbReference>
<dbReference type="InterPro" id="IPR029058">
    <property type="entry name" value="AB_hydrolase_fold"/>
</dbReference>
<reference evidence="2 3" key="1">
    <citation type="submission" date="2016-03" db="EMBL/GenBank/DDBJ databases">
        <authorList>
            <person name="Ploux O."/>
        </authorList>
    </citation>
    <scope>NUCLEOTIDE SEQUENCE [LARGE SCALE GENOMIC DNA]</scope>
    <source>
        <strain evidence="2 3">UAMH 11012</strain>
    </source>
</reference>
<dbReference type="InterPro" id="IPR052897">
    <property type="entry name" value="Sec-Metab_Biosynth_Hydrolase"/>
</dbReference>
<gene>
    <name evidence="2" type="ORF">PAC_03756</name>
</gene>
<dbReference type="InterPro" id="IPR000073">
    <property type="entry name" value="AB_hydrolase_1"/>
</dbReference>
<dbReference type="PANTHER" id="PTHR37017:SF13">
    <property type="entry name" value="AB HYDROLASE-1 DOMAIN-CONTAINING PROTEIN"/>
    <property type="match status" value="1"/>
</dbReference>
<evidence type="ECO:0000313" key="2">
    <source>
        <dbReference type="EMBL" id="CZR53874.1"/>
    </source>
</evidence>
<feature type="domain" description="AB hydrolase-1" evidence="1">
    <location>
        <begin position="8"/>
        <end position="239"/>
    </location>
</feature>
<dbReference type="Proteomes" id="UP000184330">
    <property type="component" value="Unassembled WGS sequence"/>
</dbReference>
<dbReference type="SUPFAM" id="SSF53474">
    <property type="entry name" value="alpha/beta-Hydrolases"/>
    <property type="match status" value="1"/>
</dbReference>
<dbReference type="EMBL" id="FJOG01000004">
    <property type="protein sequence ID" value="CZR53874.1"/>
    <property type="molecule type" value="Genomic_DNA"/>
</dbReference>
<name>A0A1L7WM67_9HELO</name>
<dbReference type="STRING" id="576137.A0A1L7WM67"/>
<accession>A0A1L7WM67</accession>